<protein>
    <recommendedName>
        <fullName evidence="8">Single Cache domain-containing protein</fullName>
    </recommendedName>
</protein>
<comment type="subcellular location">
    <subcellularLocation>
        <location evidence="1">Cell membrane</location>
        <topology evidence="1">Multi-pass membrane protein</topology>
    </subcellularLocation>
</comment>
<evidence type="ECO:0000313" key="9">
    <source>
        <dbReference type="EMBL" id="KHD07600.1"/>
    </source>
</evidence>
<organism evidence="9 10">
    <name type="scientific">Candidatus Thiomargarita nelsonii</name>
    <dbReference type="NCBI Taxonomy" id="1003181"/>
    <lineage>
        <taxon>Bacteria</taxon>
        <taxon>Pseudomonadati</taxon>
        <taxon>Pseudomonadota</taxon>
        <taxon>Gammaproteobacteria</taxon>
        <taxon>Thiotrichales</taxon>
        <taxon>Thiotrichaceae</taxon>
        <taxon>Thiomargarita</taxon>
    </lineage>
</organism>
<keyword evidence="5 7" id="KW-0472">Membrane</keyword>
<evidence type="ECO:0000256" key="5">
    <source>
        <dbReference type="ARBA" id="ARBA00023136"/>
    </source>
</evidence>
<evidence type="ECO:0000259" key="8">
    <source>
        <dbReference type="SMART" id="SM01049"/>
    </source>
</evidence>
<reference evidence="9 10" key="1">
    <citation type="journal article" date="2016" name="Front. Microbiol.">
        <title>Single-Cell (Meta-)Genomics of a Dimorphic Candidatus Thiomargarita nelsonii Reveals Genomic Plasticity.</title>
        <authorList>
            <person name="Flood B.E."/>
            <person name="Fliss P."/>
            <person name="Jones D.S."/>
            <person name="Dick G.J."/>
            <person name="Jain S."/>
            <person name="Kaster A.K."/>
            <person name="Winkel M."/>
            <person name="Mussmann M."/>
            <person name="Bailey J."/>
        </authorList>
    </citation>
    <scope>NUCLEOTIDE SEQUENCE [LARGE SCALE GENOMIC DNA]</scope>
    <source>
        <strain evidence="9">Hydrate Ridge</strain>
    </source>
</reference>
<evidence type="ECO:0000256" key="6">
    <source>
        <dbReference type="SAM" id="MobiDB-lite"/>
    </source>
</evidence>
<evidence type="ECO:0000256" key="2">
    <source>
        <dbReference type="ARBA" id="ARBA00022475"/>
    </source>
</evidence>
<dbReference type="InterPro" id="IPR004010">
    <property type="entry name" value="Double_Cache_2"/>
</dbReference>
<keyword evidence="4 7" id="KW-1133">Transmembrane helix</keyword>
<name>A0A0A6P9Z2_9GAMM</name>
<dbReference type="Gene3D" id="3.30.450.20">
    <property type="entry name" value="PAS domain"/>
    <property type="match status" value="2"/>
</dbReference>
<sequence>MNKTAFTLISSLIVAISLIVAFAIYSITAKGNEEIEKFRAEEIQRLKQYIKDSVDMAYATIENNYKNSMDKVYLEKYYGPRLKNIIDVAETILNSKVQAVKNGKMTLSEAQAEAAAEIKTIRYDNGDGYVWITDTALPYPKMIMHPTEPSLDGQVLDDAKYNCALGKDQNLFTAAVEICQAHGKGFVDYLWPKKTQEGVISDVPKLAYVRLFPEWDWLIGTANYVDDVIIEAIEKSQDDIRKMRYDNGIGSFWISTASKSELKMIVYPNLPSLEEQIIEGKLKKLFESFINVCEKQNGSGFLDYKWPKPTTGGMIEDAPKISYVRLYEPLGWIIGTDVSIDRIDKALAEKQERVEYEEIMIIIKLVSTSLLVIFIFGMLIYMRNRSSNVKEEPEPVEKETAPVEKPTSMDEPMRMTEEIPVLRASPEQGTLRTDECVKMVQEISKTLIAEHAKLLAMALQKAPGAVSNEVKKLANKSIEEVTNRIEGKQEGPIGEPSEETKFKVVTDLNKMVGTINLKE</sequence>
<gene>
    <name evidence="9" type="ORF">PN36_08750</name>
</gene>
<evidence type="ECO:0000313" key="10">
    <source>
        <dbReference type="Proteomes" id="UP000030428"/>
    </source>
</evidence>
<dbReference type="SMART" id="SM01049">
    <property type="entry name" value="Cache_2"/>
    <property type="match status" value="1"/>
</dbReference>
<accession>A0A0A6P9Z2</accession>
<evidence type="ECO:0000256" key="1">
    <source>
        <dbReference type="ARBA" id="ARBA00004651"/>
    </source>
</evidence>
<dbReference type="AlphaFoldDB" id="A0A0A6P9Z2"/>
<evidence type="ECO:0000256" key="4">
    <source>
        <dbReference type="ARBA" id="ARBA00022989"/>
    </source>
</evidence>
<dbReference type="GO" id="GO:0005886">
    <property type="term" value="C:plasma membrane"/>
    <property type="evidence" value="ECO:0007669"/>
    <property type="project" value="UniProtKB-SubCell"/>
</dbReference>
<feature type="region of interest" description="Disordered" evidence="6">
    <location>
        <begin position="389"/>
        <end position="412"/>
    </location>
</feature>
<dbReference type="EMBL" id="JSZA02000026">
    <property type="protein sequence ID" value="KHD07600.1"/>
    <property type="molecule type" value="Genomic_DNA"/>
</dbReference>
<proteinExistence type="predicted"/>
<feature type="transmembrane region" description="Helical" evidence="7">
    <location>
        <begin position="359"/>
        <end position="381"/>
    </location>
</feature>
<keyword evidence="2" id="KW-1003">Cell membrane</keyword>
<keyword evidence="3 7" id="KW-0812">Transmembrane</keyword>
<dbReference type="Proteomes" id="UP000030428">
    <property type="component" value="Unassembled WGS sequence"/>
</dbReference>
<comment type="caution">
    <text evidence="9">The sequence shown here is derived from an EMBL/GenBank/DDBJ whole genome shotgun (WGS) entry which is preliminary data.</text>
</comment>
<evidence type="ECO:0000256" key="7">
    <source>
        <dbReference type="SAM" id="Phobius"/>
    </source>
</evidence>
<evidence type="ECO:0000256" key="3">
    <source>
        <dbReference type="ARBA" id="ARBA00022692"/>
    </source>
</evidence>
<dbReference type="Pfam" id="PF08269">
    <property type="entry name" value="dCache_2"/>
    <property type="match status" value="1"/>
</dbReference>
<keyword evidence="10" id="KW-1185">Reference proteome</keyword>
<feature type="domain" description="Single Cache" evidence="8">
    <location>
        <begin position="81"/>
        <end position="162"/>
    </location>
</feature>
<dbReference type="InterPro" id="IPR033480">
    <property type="entry name" value="sCache_2"/>
</dbReference>